<accession>R0I9G2</accession>
<proteinExistence type="predicted"/>
<dbReference type="GeneID" id="19399501"/>
<feature type="compositionally biased region" description="Pro residues" evidence="1">
    <location>
        <begin position="69"/>
        <end position="79"/>
    </location>
</feature>
<evidence type="ECO:0000256" key="1">
    <source>
        <dbReference type="SAM" id="MobiDB-lite"/>
    </source>
</evidence>
<evidence type="ECO:0000313" key="3">
    <source>
        <dbReference type="Proteomes" id="UP000016935"/>
    </source>
</evidence>
<evidence type="ECO:0008006" key="4">
    <source>
        <dbReference type="Google" id="ProtNLM"/>
    </source>
</evidence>
<gene>
    <name evidence="2" type="ORF">SETTUDRAFT_165525</name>
</gene>
<dbReference type="Pfam" id="PF13911">
    <property type="entry name" value="AhpC-TSA_2"/>
    <property type="match status" value="1"/>
</dbReference>
<dbReference type="Proteomes" id="UP000016935">
    <property type="component" value="Unassembled WGS sequence"/>
</dbReference>
<dbReference type="EMBL" id="KB908855">
    <property type="protein sequence ID" value="EOA82011.1"/>
    <property type="molecule type" value="Genomic_DNA"/>
</dbReference>
<dbReference type="HOGENOM" id="CLU_072123_1_0_1"/>
<reference evidence="2 3" key="1">
    <citation type="journal article" date="2012" name="PLoS Pathog.">
        <title>Diverse lifestyles and strategies of plant pathogenesis encoded in the genomes of eighteen Dothideomycetes fungi.</title>
        <authorList>
            <person name="Ohm R.A."/>
            <person name="Feau N."/>
            <person name="Henrissat B."/>
            <person name="Schoch C.L."/>
            <person name="Horwitz B.A."/>
            <person name="Barry K.W."/>
            <person name="Condon B.J."/>
            <person name="Copeland A.C."/>
            <person name="Dhillon B."/>
            <person name="Glaser F."/>
            <person name="Hesse C.N."/>
            <person name="Kosti I."/>
            <person name="LaButti K."/>
            <person name="Lindquist E.A."/>
            <person name="Lucas S."/>
            <person name="Salamov A.A."/>
            <person name="Bradshaw R.E."/>
            <person name="Ciuffetti L."/>
            <person name="Hamelin R.C."/>
            <person name="Kema G.H.J."/>
            <person name="Lawrence C."/>
            <person name="Scott J.A."/>
            <person name="Spatafora J.W."/>
            <person name="Turgeon B.G."/>
            <person name="de Wit P.J.G.M."/>
            <person name="Zhong S."/>
            <person name="Goodwin S.B."/>
            <person name="Grigoriev I.V."/>
        </authorList>
    </citation>
    <scope>NUCLEOTIDE SEQUENCE [LARGE SCALE GENOMIC DNA]</scope>
    <source>
        <strain evidence="3">28A</strain>
    </source>
</reference>
<organism evidence="2 3">
    <name type="scientific">Exserohilum turcicum (strain 28A)</name>
    <name type="common">Northern leaf blight fungus</name>
    <name type="synonym">Setosphaeria turcica</name>
    <dbReference type="NCBI Taxonomy" id="671987"/>
    <lineage>
        <taxon>Eukaryota</taxon>
        <taxon>Fungi</taxon>
        <taxon>Dikarya</taxon>
        <taxon>Ascomycota</taxon>
        <taxon>Pezizomycotina</taxon>
        <taxon>Dothideomycetes</taxon>
        <taxon>Pleosporomycetidae</taxon>
        <taxon>Pleosporales</taxon>
        <taxon>Pleosporineae</taxon>
        <taxon>Pleosporaceae</taxon>
        <taxon>Exserohilum</taxon>
    </lineage>
</organism>
<keyword evidence="3" id="KW-1185">Reference proteome</keyword>
<reference evidence="2 3" key="2">
    <citation type="journal article" date="2013" name="PLoS Genet.">
        <title>Comparative genome structure, secondary metabolite, and effector coding capacity across Cochliobolus pathogens.</title>
        <authorList>
            <person name="Condon B.J."/>
            <person name="Leng Y."/>
            <person name="Wu D."/>
            <person name="Bushley K.E."/>
            <person name="Ohm R.A."/>
            <person name="Otillar R."/>
            <person name="Martin J."/>
            <person name="Schackwitz W."/>
            <person name="Grimwood J."/>
            <person name="MohdZainudin N."/>
            <person name="Xue C."/>
            <person name="Wang R."/>
            <person name="Manning V.A."/>
            <person name="Dhillon B."/>
            <person name="Tu Z.J."/>
            <person name="Steffenson B.J."/>
            <person name="Salamov A."/>
            <person name="Sun H."/>
            <person name="Lowry S."/>
            <person name="LaButti K."/>
            <person name="Han J."/>
            <person name="Copeland A."/>
            <person name="Lindquist E."/>
            <person name="Barry K."/>
            <person name="Schmutz J."/>
            <person name="Baker S.E."/>
            <person name="Ciuffetti L.M."/>
            <person name="Grigoriev I.V."/>
            <person name="Zhong S."/>
            <person name="Turgeon B.G."/>
        </authorList>
    </citation>
    <scope>NUCLEOTIDE SEQUENCE [LARGE SCALE GENOMIC DNA]</scope>
    <source>
        <strain evidence="3">28A</strain>
    </source>
</reference>
<dbReference type="InterPro" id="IPR036249">
    <property type="entry name" value="Thioredoxin-like_sf"/>
</dbReference>
<dbReference type="SUPFAM" id="SSF52833">
    <property type="entry name" value="Thioredoxin-like"/>
    <property type="match status" value="1"/>
</dbReference>
<protein>
    <recommendedName>
        <fullName evidence="4">Alkyl hydroperoxide reductase subunit C/ Thiol specific antioxidant domain-containing protein</fullName>
    </recommendedName>
</protein>
<dbReference type="eggNOG" id="ENOG502SN3X">
    <property type="taxonomic scope" value="Eukaryota"/>
</dbReference>
<dbReference type="Gene3D" id="3.40.30.10">
    <property type="entry name" value="Glutaredoxin"/>
    <property type="match status" value="1"/>
</dbReference>
<sequence>MLNSLGTKLALRKAGLGNVSLPKTDSFFGSNNPSSKKGNAAADDAAAGFANPFANVQWGVPKALQSWQTPPPPQNPVRKPPQIGDRAQSHAKLPFPDASGRPTILLFLRFCGCPFAEKLLLRLRTLANRYPSIRFIAISHCTPDATRKWVNQLGGAWNVDMVVDSDRNLYALWGLGISTWAHVLHPRNGYNQVMLRRNEGVWGHEVGEGACRWQLGGAYAIDGRGVVTWGGPMESVDEEIRFEDGVKTLGFGDTRI</sequence>
<evidence type="ECO:0000313" key="2">
    <source>
        <dbReference type="EMBL" id="EOA82011.1"/>
    </source>
</evidence>
<dbReference type="PANTHER" id="PTHR42336:SF2">
    <property type="entry name" value="THIOREDOXIN DOMAIN-CONTAINING PROTEIN"/>
    <property type="match status" value="1"/>
</dbReference>
<dbReference type="InterPro" id="IPR032801">
    <property type="entry name" value="PXL2A/B/C"/>
</dbReference>
<dbReference type="AlphaFoldDB" id="R0I9G2"/>
<dbReference type="OrthoDB" id="40334at2759"/>
<dbReference type="PANTHER" id="PTHR42336">
    <property type="entry name" value="THIOREDOXIN DOMAIN-CONTAINING PROTEIN-RELATED"/>
    <property type="match status" value="1"/>
</dbReference>
<name>R0I9G2_EXST2</name>
<feature type="region of interest" description="Disordered" evidence="1">
    <location>
        <begin position="64"/>
        <end position="88"/>
    </location>
</feature>
<dbReference type="RefSeq" id="XP_008030355.1">
    <property type="nucleotide sequence ID" value="XM_008032164.1"/>
</dbReference>